<keyword evidence="2" id="KW-1185">Reference proteome</keyword>
<protein>
    <submittedName>
        <fullName evidence="1">Uncharacterized protein</fullName>
    </submittedName>
</protein>
<evidence type="ECO:0000313" key="2">
    <source>
        <dbReference type="Proteomes" id="UP000219612"/>
    </source>
</evidence>
<accession>A0A285HFH7</accession>
<reference evidence="1 2" key="1">
    <citation type="submission" date="2017-09" db="EMBL/GenBank/DDBJ databases">
        <authorList>
            <person name="Ehlers B."/>
            <person name="Leendertz F.H."/>
        </authorList>
    </citation>
    <scope>NUCLEOTIDE SEQUENCE [LARGE SCALE GENOMIC DNA]</scope>
    <source>
        <strain evidence="1 2">CGMCC 4.6857</strain>
    </source>
</reference>
<name>A0A285HFH7_9ACTN</name>
<dbReference type="RefSeq" id="WP_097320155.1">
    <property type="nucleotide sequence ID" value="NZ_OBDY01000004.1"/>
</dbReference>
<gene>
    <name evidence="1" type="ORF">SAMN05421748_104278</name>
</gene>
<evidence type="ECO:0000313" key="1">
    <source>
        <dbReference type="EMBL" id="SNY34438.1"/>
    </source>
</evidence>
<organism evidence="1 2">
    <name type="scientific">Paractinoplanes atraurantiacus</name>
    <dbReference type="NCBI Taxonomy" id="1036182"/>
    <lineage>
        <taxon>Bacteria</taxon>
        <taxon>Bacillati</taxon>
        <taxon>Actinomycetota</taxon>
        <taxon>Actinomycetes</taxon>
        <taxon>Micromonosporales</taxon>
        <taxon>Micromonosporaceae</taxon>
        <taxon>Paractinoplanes</taxon>
    </lineage>
</organism>
<dbReference type="OrthoDB" id="3206024at2"/>
<dbReference type="AlphaFoldDB" id="A0A285HFH7"/>
<sequence>MELGSALPTAGPQTSPEAIASVGREAERLGYAALWTFERQLRPIDKVVLCTGGEPQMLPEFYASAHEPLETLS</sequence>
<proteinExistence type="predicted"/>
<dbReference type="EMBL" id="OBDY01000004">
    <property type="protein sequence ID" value="SNY34438.1"/>
    <property type="molecule type" value="Genomic_DNA"/>
</dbReference>
<dbReference type="Proteomes" id="UP000219612">
    <property type="component" value="Unassembled WGS sequence"/>
</dbReference>